<dbReference type="AlphaFoldDB" id="E6QJ37"/>
<comment type="caution">
    <text evidence="1">The sequence shown here is derived from an EMBL/GenBank/DDBJ whole genome shotgun (WGS) entry which is preliminary data.</text>
</comment>
<evidence type="ECO:0000313" key="1">
    <source>
        <dbReference type="EMBL" id="CBI07253.1"/>
    </source>
</evidence>
<dbReference type="EMBL" id="CABQ01000083">
    <property type="protein sequence ID" value="CBI07253.1"/>
    <property type="molecule type" value="Genomic_DNA"/>
</dbReference>
<name>E6QJ37_9ZZZZ</name>
<sequence length="29" mass="3513">MRPSCSKARNFTAIHNREVYITVFMYIYT</sequence>
<accession>E6QJ37</accession>
<reference evidence="1" key="1">
    <citation type="submission" date="2009-10" db="EMBL/GenBank/DDBJ databases">
        <title>Diversity of trophic interactions inside an arsenic-rich microbial ecosystem.</title>
        <authorList>
            <person name="Bertin P.N."/>
            <person name="Heinrich-Salmeron A."/>
            <person name="Pelletier E."/>
            <person name="Goulhen-Chollet F."/>
            <person name="Arsene-Ploetze F."/>
            <person name="Gallien S."/>
            <person name="Calteau A."/>
            <person name="Vallenet D."/>
            <person name="Casiot C."/>
            <person name="Chane-Woon-Ming B."/>
            <person name="Giloteaux L."/>
            <person name="Barakat M."/>
            <person name="Bonnefoy V."/>
            <person name="Bruneel O."/>
            <person name="Chandler M."/>
            <person name="Cleiss J."/>
            <person name="Duran R."/>
            <person name="Elbaz-Poulichet F."/>
            <person name="Fonknechten N."/>
            <person name="Lauga B."/>
            <person name="Mornico D."/>
            <person name="Ortet P."/>
            <person name="Schaeffer C."/>
            <person name="Siguier P."/>
            <person name="Alexander Thil Smith A."/>
            <person name="Van Dorsselaer A."/>
            <person name="Weissenbach J."/>
            <person name="Medigue C."/>
            <person name="Le Paslier D."/>
        </authorList>
    </citation>
    <scope>NUCLEOTIDE SEQUENCE</scope>
</reference>
<protein>
    <submittedName>
        <fullName evidence="1">Uncharacterized protein</fullName>
    </submittedName>
</protein>
<organism evidence="1">
    <name type="scientific">mine drainage metagenome</name>
    <dbReference type="NCBI Taxonomy" id="410659"/>
    <lineage>
        <taxon>unclassified sequences</taxon>
        <taxon>metagenomes</taxon>
        <taxon>ecological metagenomes</taxon>
    </lineage>
</organism>
<gene>
    <name evidence="1" type="ORF">CARN6_0581</name>
</gene>
<proteinExistence type="predicted"/>